<gene>
    <name evidence="2" type="ORF">FWK35_00005762</name>
</gene>
<dbReference type="EMBL" id="VUJU01000826">
    <property type="protein sequence ID" value="KAF0768153.1"/>
    <property type="molecule type" value="Genomic_DNA"/>
</dbReference>
<dbReference type="AlphaFoldDB" id="A0A6G0ZBS3"/>
<proteinExistence type="predicted"/>
<accession>A0A6G0ZBS3</accession>
<evidence type="ECO:0000256" key="1">
    <source>
        <dbReference type="SAM" id="Phobius"/>
    </source>
</evidence>
<feature type="transmembrane region" description="Helical" evidence="1">
    <location>
        <begin position="91"/>
        <end position="108"/>
    </location>
</feature>
<organism evidence="2 3">
    <name type="scientific">Aphis craccivora</name>
    <name type="common">Cowpea aphid</name>
    <dbReference type="NCBI Taxonomy" id="307492"/>
    <lineage>
        <taxon>Eukaryota</taxon>
        <taxon>Metazoa</taxon>
        <taxon>Ecdysozoa</taxon>
        <taxon>Arthropoda</taxon>
        <taxon>Hexapoda</taxon>
        <taxon>Insecta</taxon>
        <taxon>Pterygota</taxon>
        <taxon>Neoptera</taxon>
        <taxon>Paraneoptera</taxon>
        <taxon>Hemiptera</taxon>
        <taxon>Sternorrhyncha</taxon>
        <taxon>Aphidomorpha</taxon>
        <taxon>Aphidoidea</taxon>
        <taxon>Aphididae</taxon>
        <taxon>Aphidini</taxon>
        <taxon>Aphis</taxon>
        <taxon>Aphis</taxon>
    </lineage>
</organism>
<keyword evidence="1" id="KW-0812">Transmembrane</keyword>
<sequence>MARGREVNKSGNLQDGAWRRYSWWPERMTPRALCVLYPSSSTPLFFPPAAVQHTNSPPYRCRLNLTRTPPSRMDIYTHCTHTHTHHIHTRLLLLYDIYMWVCVLYILVRYNTQPRYGLYE</sequence>
<keyword evidence="3" id="KW-1185">Reference proteome</keyword>
<evidence type="ECO:0000313" key="3">
    <source>
        <dbReference type="Proteomes" id="UP000478052"/>
    </source>
</evidence>
<keyword evidence="1" id="KW-0472">Membrane</keyword>
<dbReference type="Proteomes" id="UP000478052">
    <property type="component" value="Unassembled WGS sequence"/>
</dbReference>
<protein>
    <submittedName>
        <fullName evidence="2">Uncharacterized protein</fullName>
    </submittedName>
</protein>
<evidence type="ECO:0000313" key="2">
    <source>
        <dbReference type="EMBL" id="KAF0768153.1"/>
    </source>
</evidence>
<reference evidence="2 3" key="1">
    <citation type="submission" date="2019-08" db="EMBL/GenBank/DDBJ databases">
        <title>Whole genome of Aphis craccivora.</title>
        <authorList>
            <person name="Voronova N.V."/>
            <person name="Shulinski R.S."/>
            <person name="Bandarenka Y.V."/>
            <person name="Zhorov D.G."/>
            <person name="Warner D."/>
        </authorList>
    </citation>
    <scope>NUCLEOTIDE SEQUENCE [LARGE SCALE GENOMIC DNA]</scope>
    <source>
        <strain evidence="2">180601</strain>
        <tissue evidence="2">Whole Body</tissue>
    </source>
</reference>
<name>A0A6G0ZBS3_APHCR</name>
<keyword evidence="1" id="KW-1133">Transmembrane helix</keyword>
<comment type="caution">
    <text evidence="2">The sequence shown here is derived from an EMBL/GenBank/DDBJ whole genome shotgun (WGS) entry which is preliminary data.</text>
</comment>